<evidence type="ECO:0000256" key="1">
    <source>
        <dbReference type="ARBA" id="ARBA00004141"/>
    </source>
</evidence>
<evidence type="ECO:0000256" key="2">
    <source>
        <dbReference type="ARBA" id="ARBA00006727"/>
    </source>
</evidence>
<evidence type="ECO:0000313" key="7">
    <source>
        <dbReference type="Proteomes" id="UP000008063"/>
    </source>
</evidence>
<feature type="transmembrane region" description="Helical" evidence="4">
    <location>
        <begin position="94"/>
        <end position="113"/>
    </location>
</feature>
<dbReference type="STRING" id="936435.F8QCS4"/>
<dbReference type="InterPro" id="IPR036259">
    <property type="entry name" value="MFS_trans_sf"/>
</dbReference>
<comment type="subcellular location">
    <subcellularLocation>
        <location evidence="1">Membrane</location>
        <topology evidence="1">Multi-pass membrane protein</topology>
    </subcellularLocation>
</comment>
<evidence type="ECO:0000259" key="5">
    <source>
        <dbReference type="PROSITE" id="PS50850"/>
    </source>
</evidence>
<dbReference type="GO" id="GO:0022857">
    <property type="term" value="F:transmembrane transporter activity"/>
    <property type="evidence" value="ECO:0007669"/>
    <property type="project" value="InterPro"/>
</dbReference>
<keyword evidence="4" id="KW-0472">Membrane</keyword>
<feature type="transmembrane region" description="Helical" evidence="4">
    <location>
        <begin position="358"/>
        <end position="378"/>
    </location>
</feature>
<dbReference type="EMBL" id="GL945490">
    <property type="protein sequence ID" value="EGN93939.1"/>
    <property type="molecule type" value="Genomic_DNA"/>
</dbReference>
<reference evidence="7" key="1">
    <citation type="journal article" date="2011" name="Science">
        <title>The plant cell wall-decomposing machinery underlies the functional diversity of forest fungi.</title>
        <authorList>
            <person name="Eastwood D.C."/>
            <person name="Floudas D."/>
            <person name="Binder M."/>
            <person name="Majcherczyk A."/>
            <person name="Schneider P."/>
            <person name="Aerts A."/>
            <person name="Asiegbu F.O."/>
            <person name="Baker S.E."/>
            <person name="Barry K."/>
            <person name="Bendiksby M."/>
            <person name="Blumentritt M."/>
            <person name="Coutinho P.M."/>
            <person name="Cullen D."/>
            <person name="de Vries R.P."/>
            <person name="Gathman A."/>
            <person name="Goodell B."/>
            <person name="Henrissat B."/>
            <person name="Ihrmark K."/>
            <person name="Kauserud H."/>
            <person name="Kohler A."/>
            <person name="LaButti K."/>
            <person name="Lapidus A."/>
            <person name="Lavin J.L."/>
            <person name="Lee Y.-H."/>
            <person name="Lindquist E."/>
            <person name="Lilly W."/>
            <person name="Lucas S."/>
            <person name="Morin E."/>
            <person name="Murat C."/>
            <person name="Oguiza J.A."/>
            <person name="Park J."/>
            <person name="Pisabarro A.G."/>
            <person name="Riley R."/>
            <person name="Rosling A."/>
            <person name="Salamov A."/>
            <person name="Schmidt O."/>
            <person name="Schmutz J."/>
            <person name="Skrede I."/>
            <person name="Stenlid J."/>
            <person name="Wiebenga A."/>
            <person name="Xie X."/>
            <person name="Kuees U."/>
            <person name="Hibbett D.S."/>
            <person name="Hoffmeister D."/>
            <person name="Hoegberg N."/>
            <person name="Martin F."/>
            <person name="Grigoriev I.V."/>
            <person name="Watkinson S.C."/>
        </authorList>
    </citation>
    <scope>NUCLEOTIDE SEQUENCE [LARGE SCALE GENOMIC DNA]</scope>
    <source>
        <strain evidence="7">strain S7.3</strain>
    </source>
</reference>
<gene>
    <name evidence="6" type="ORF">SERLA73DRAFT_115413</name>
</gene>
<proteinExistence type="inferred from homology"/>
<dbReference type="GO" id="GO:0016020">
    <property type="term" value="C:membrane"/>
    <property type="evidence" value="ECO:0007669"/>
    <property type="project" value="UniProtKB-SubCell"/>
</dbReference>
<accession>F8QCS4</accession>
<dbReference type="Proteomes" id="UP000008063">
    <property type="component" value="Unassembled WGS sequence"/>
</dbReference>
<feature type="transmembrane region" description="Helical" evidence="4">
    <location>
        <begin position="263"/>
        <end position="285"/>
    </location>
</feature>
<dbReference type="PROSITE" id="PS50850">
    <property type="entry name" value="MFS"/>
    <property type="match status" value="1"/>
</dbReference>
<feature type="transmembrane region" description="Helical" evidence="4">
    <location>
        <begin position="216"/>
        <end position="236"/>
    </location>
</feature>
<dbReference type="AlphaFoldDB" id="F8QCS4"/>
<feature type="region of interest" description="Disordered" evidence="3">
    <location>
        <begin position="1"/>
        <end position="35"/>
    </location>
</feature>
<dbReference type="PANTHER" id="PTHR11360">
    <property type="entry name" value="MONOCARBOXYLATE TRANSPORTER"/>
    <property type="match status" value="1"/>
</dbReference>
<dbReference type="SUPFAM" id="SSF103473">
    <property type="entry name" value="MFS general substrate transporter"/>
    <property type="match status" value="1"/>
</dbReference>
<feature type="compositionally biased region" description="Polar residues" evidence="3">
    <location>
        <begin position="20"/>
        <end position="29"/>
    </location>
</feature>
<dbReference type="OMA" id="MIGALQV"/>
<feature type="compositionally biased region" description="Low complexity" evidence="3">
    <location>
        <begin position="1"/>
        <end position="19"/>
    </location>
</feature>
<feature type="transmembrane region" description="Helical" evidence="4">
    <location>
        <begin position="326"/>
        <end position="346"/>
    </location>
</feature>
<evidence type="ECO:0000256" key="4">
    <source>
        <dbReference type="SAM" id="Phobius"/>
    </source>
</evidence>
<dbReference type="InterPro" id="IPR011701">
    <property type="entry name" value="MFS"/>
</dbReference>
<feature type="transmembrane region" description="Helical" evidence="4">
    <location>
        <begin position="384"/>
        <end position="409"/>
    </location>
</feature>
<organism evidence="7">
    <name type="scientific">Serpula lacrymans var. lacrymans (strain S7.3)</name>
    <name type="common">Dry rot fungus</name>
    <dbReference type="NCBI Taxonomy" id="936435"/>
    <lineage>
        <taxon>Eukaryota</taxon>
        <taxon>Fungi</taxon>
        <taxon>Dikarya</taxon>
        <taxon>Basidiomycota</taxon>
        <taxon>Agaricomycotina</taxon>
        <taxon>Agaricomycetes</taxon>
        <taxon>Agaricomycetidae</taxon>
        <taxon>Boletales</taxon>
        <taxon>Coniophorineae</taxon>
        <taxon>Serpulaceae</taxon>
        <taxon>Serpula</taxon>
    </lineage>
</organism>
<keyword evidence="4" id="KW-1133">Transmembrane helix</keyword>
<feature type="domain" description="Major facilitator superfamily (MFS) profile" evidence="5">
    <location>
        <begin position="262"/>
        <end position="462"/>
    </location>
</feature>
<feature type="transmembrane region" description="Helical" evidence="4">
    <location>
        <begin position="297"/>
        <end position="320"/>
    </location>
</feature>
<dbReference type="eggNOG" id="KOG2504">
    <property type="taxonomic scope" value="Eukaryota"/>
</dbReference>
<feature type="transmembrane region" description="Helical" evidence="4">
    <location>
        <begin position="185"/>
        <end position="204"/>
    </location>
</feature>
<dbReference type="InParanoid" id="F8QCS4"/>
<comment type="similarity">
    <text evidence="2">Belongs to the major facilitator superfamily. Monocarboxylate porter (TC 2.A.1.13) family.</text>
</comment>
<dbReference type="InterPro" id="IPR050327">
    <property type="entry name" value="Proton-linked_MCT"/>
</dbReference>
<dbReference type="Gene3D" id="1.20.1250.20">
    <property type="entry name" value="MFS general substrate transporter like domains"/>
    <property type="match status" value="2"/>
</dbReference>
<protein>
    <recommendedName>
        <fullName evidence="5">Major facilitator superfamily (MFS) profile domain-containing protein</fullName>
    </recommendedName>
</protein>
<keyword evidence="7" id="KW-1185">Reference proteome</keyword>
<feature type="transmembrane region" description="Helical" evidence="4">
    <location>
        <begin position="125"/>
        <end position="145"/>
    </location>
</feature>
<evidence type="ECO:0000256" key="3">
    <source>
        <dbReference type="SAM" id="MobiDB-lite"/>
    </source>
</evidence>
<name>F8QCS4_SERL3</name>
<keyword evidence="4" id="KW-0812">Transmembrane</keyword>
<feature type="transmembrane region" description="Helical" evidence="4">
    <location>
        <begin position="53"/>
        <end position="73"/>
    </location>
</feature>
<dbReference type="OrthoDB" id="6509908at2759"/>
<dbReference type="Pfam" id="PF07690">
    <property type="entry name" value="MFS_1"/>
    <property type="match status" value="1"/>
</dbReference>
<evidence type="ECO:0000313" key="6">
    <source>
        <dbReference type="EMBL" id="EGN93939.1"/>
    </source>
</evidence>
<dbReference type="PANTHER" id="PTHR11360:SF177">
    <property type="entry name" value="RIBOFLAVIN TRANSPORTER MCH5"/>
    <property type="match status" value="1"/>
</dbReference>
<feature type="transmembrane region" description="Helical" evidence="4">
    <location>
        <begin position="157"/>
        <end position="179"/>
    </location>
</feature>
<sequence>MTLETTSSSPTVVSPNVSTLNLDSSTQGSDAEKQLEPVTERLPELEVPPDGGIQAWLSVFGCFLVYFCTLGLINAFGEFNVFYTDDYLSNYSPTLITMIGALQVFVLYFLGAWVGPIFDAYGPRYLIPASGLVMVFALCMLSITQPHRIWQQYLTEAILLNGGAAFSFYPSMAVIGHWFKRRAAFALGFVVAGSGVSGIVFPIMINKLLPKIGFAWTVRVCALIVFVCYTIATFTIKTCRSSKPLPNSLFKVLDFGAFRDLRFTTFAIGAWFSTFSVFNPYFYIAEYSTAMNGPSSISAYLLAIICALSIFGRILPGLVADKWGRFNTMTAFTAISGILVLALWYTSISRTNEIVFSVLYGFASGPFFTLLAGCVAAITPIEKIGARIGILFAFLSTGALAGSPIGGIFVKTQDRENFQHLILYTVGVSMLVVRRGFQLTVPLAGNHGPRRIILFWPCPLSM</sequence>
<dbReference type="HOGENOM" id="CLU_001265_1_2_1"/>
<dbReference type="InterPro" id="IPR020846">
    <property type="entry name" value="MFS_dom"/>
</dbReference>